<dbReference type="PANTHER" id="PTHR31828:SF1">
    <property type="entry name" value="PHOSPHOLIPASE A1-IIGAMMA"/>
    <property type="match status" value="1"/>
</dbReference>
<gene>
    <name evidence="7" type="ORF">MANES_12G091300v8</name>
</gene>
<protein>
    <recommendedName>
        <fullName evidence="5">Phospholipase A1</fullName>
        <ecNumber evidence="5">3.1.1.-</ecNumber>
    </recommendedName>
</protein>
<accession>A0A2C9UWE3</accession>
<keyword evidence="2 5" id="KW-0378">Hydrolase</keyword>
<dbReference type="GO" id="GO:0008970">
    <property type="term" value="F:phospholipase A1 activity"/>
    <property type="evidence" value="ECO:0007669"/>
    <property type="project" value="UniProtKB-UniRule"/>
</dbReference>
<dbReference type="Pfam" id="PF01764">
    <property type="entry name" value="Lipase_3"/>
    <property type="match status" value="1"/>
</dbReference>
<dbReference type="FunFam" id="3.40.50.1820:FF:000065">
    <property type="entry name" value="Phospholipase A1-II 3"/>
    <property type="match status" value="1"/>
</dbReference>
<proteinExistence type="inferred from homology"/>
<dbReference type="EC" id="3.1.1.-" evidence="5"/>
<reference evidence="8" key="1">
    <citation type="journal article" date="2016" name="Nat. Biotechnol.">
        <title>Sequencing wild and cultivated cassava and related species reveals extensive interspecific hybridization and genetic diversity.</title>
        <authorList>
            <person name="Bredeson J.V."/>
            <person name="Lyons J.B."/>
            <person name="Prochnik S.E."/>
            <person name="Wu G.A."/>
            <person name="Ha C.M."/>
            <person name="Edsinger-Gonzales E."/>
            <person name="Grimwood J."/>
            <person name="Schmutz J."/>
            <person name="Rabbi I.Y."/>
            <person name="Egesi C."/>
            <person name="Nauluvula P."/>
            <person name="Lebot V."/>
            <person name="Ndunguru J."/>
            <person name="Mkamilo G."/>
            <person name="Bart R.S."/>
            <person name="Setter T.L."/>
            <person name="Gleadow R.M."/>
            <person name="Kulakow P."/>
            <person name="Ferguson M.E."/>
            <person name="Rounsley S."/>
            <person name="Rokhsar D.S."/>
        </authorList>
    </citation>
    <scope>NUCLEOTIDE SEQUENCE [LARGE SCALE GENOMIC DNA]</scope>
    <source>
        <strain evidence="8">cv. AM560-2</strain>
    </source>
</reference>
<dbReference type="InterPro" id="IPR029058">
    <property type="entry name" value="AB_hydrolase_fold"/>
</dbReference>
<dbReference type="GO" id="GO:0016042">
    <property type="term" value="P:lipid catabolic process"/>
    <property type="evidence" value="ECO:0007669"/>
    <property type="project" value="UniProtKB-UniRule"/>
</dbReference>
<dbReference type="OrthoDB" id="438440at2759"/>
<sequence length="403" mass="45607">MSAVGNIAKRWKKLSGIDNWKNLLHPLDIDLRRYLIHYGQMTQATYDTFISDRLSGNAGNTRYSMKNMFSRVGLAIANPFKYQVVKYFYATSTIEVPGSYIVKSYSRKPWNRESNWFGYVAVATDEGKVALGRRDIVIAWRGTIMPIEWYEDFESPLVSASNIIGTGTNPQVHQGFLSLYTSINPSSPYNKHSARDQVLGEVDRLMRQYENEETSLTVTGHSLGAAVATLNALDIVANRHNRKANKEVCPVTAFVYASPRVGDMRFKMAYDSLENLHLLRIENAPDIVPKVPLVTMGYVEIGNELLINTQLSNYLIQPGDIRSWHNLEVYLHGIAGSQGAAGFRLQVNRDIALLNKEIPSLKRQYGVPGAWLCLRNKGMVQMKDGHWKLHDKERNFDEAEDSE</sequence>
<comment type="similarity">
    <text evidence="1 5">Belongs to the AB hydrolase superfamily. Lipase family.</text>
</comment>
<evidence type="ECO:0000256" key="4">
    <source>
        <dbReference type="ARBA" id="ARBA00023098"/>
    </source>
</evidence>
<comment type="caution">
    <text evidence="7">The sequence shown here is derived from an EMBL/GenBank/DDBJ whole genome shotgun (WGS) entry which is preliminary data.</text>
</comment>
<dbReference type="InterPro" id="IPR002921">
    <property type="entry name" value="Fungal_lipase-type"/>
</dbReference>
<organism evidence="7 8">
    <name type="scientific">Manihot esculenta</name>
    <name type="common">Cassava</name>
    <name type="synonym">Jatropha manihot</name>
    <dbReference type="NCBI Taxonomy" id="3983"/>
    <lineage>
        <taxon>Eukaryota</taxon>
        <taxon>Viridiplantae</taxon>
        <taxon>Streptophyta</taxon>
        <taxon>Embryophyta</taxon>
        <taxon>Tracheophyta</taxon>
        <taxon>Spermatophyta</taxon>
        <taxon>Magnoliopsida</taxon>
        <taxon>eudicotyledons</taxon>
        <taxon>Gunneridae</taxon>
        <taxon>Pentapetalae</taxon>
        <taxon>rosids</taxon>
        <taxon>fabids</taxon>
        <taxon>Malpighiales</taxon>
        <taxon>Euphorbiaceae</taxon>
        <taxon>Crotonoideae</taxon>
        <taxon>Manihoteae</taxon>
        <taxon>Manihot</taxon>
    </lineage>
</organism>
<dbReference type="AlphaFoldDB" id="A0A2C9UWE3"/>
<dbReference type="InterPro" id="IPR033556">
    <property type="entry name" value="PLA"/>
</dbReference>
<comment type="function">
    <text evidence="5">Acylhydrolase that catalyzes the hydrolysis of phospholipids at the sn-1 position.</text>
</comment>
<name>A0A2C9UWE3_MANES</name>
<keyword evidence="8" id="KW-1185">Reference proteome</keyword>
<dbReference type="EMBL" id="CM004398">
    <property type="protein sequence ID" value="OAY35321.1"/>
    <property type="molecule type" value="Genomic_DNA"/>
</dbReference>
<dbReference type="SUPFAM" id="SSF53474">
    <property type="entry name" value="alpha/beta-Hydrolases"/>
    <property type="match status" value="1"/>
</dbReference>
<keyword evidence="3 5" id="KW-0442">Lipid degradation</keyword>
<evidence type="ECO:0000256" key="3">
    <source>
        <dbReference type="ARBA" id="ARBA00022963"/>
    </source>
</evidence>
<dbReference type="Gramene" id="Manes.12G091300.1.v8.1">
    <property type="protein sequence ID" value="Manes.12G091300.1.v8.1.CDS"/>
    <property type="gene ID" value="Manes.12G091300.v8.1"/>
</dbReference>
<feature type="domain" description="Fungal lipase-type" evidence="6">
    <location>
        <begin position="137"/>
        <end position="294"/>
    </location>
</feature>
<evidence type="ECO:0000313" key="8">
    <source>
        <dbReference type="Proteomes" id="UP000091857"/>
    </source>
</evidence>
<evidence type="ECO:0000256" key="2">
    <source>
        <dbReference type="ARBA" id="ARBA00022801"/>
    </source>
</evidence>
<dbReference type="OMA" id="SDRDSMY"/>
<evidence type="ECO:0000313" key="7">
    <source>
        <dbReference type="EMBL" id="OAY35321.1"/>
    </source>
</evidence>
<evidence type="ECO:0000256" key="5">
    <source>
        <dbReference type="RuleBase" id="RU367093"/>
    </source>
</evidence>
<evidence type="ECO:0000256" key="1">
    <source>
        <dbReference type="ARBA" id="ARBA00010701"/>
    </source>
</evidence>
<keyword evidence="4 5" id="KW-0443">Lipid metabolism</keyword>
<dbReference type="PANTHER" id="PTHR31828">
    <property type="entry name" value="PHOSPHOLIPASE A1-IIGAMMA"/>
    <property type="match status" value="1"/>
</dbReference>
<evidence type="ECO:0000259" key="6">
    <source>
        <dbReference type="Pfam" id="PF01764"/>
    </source>
</evidence>
<dbReference type="Proteomes" id="UP000091857">
    <property type="component" value="Chromosome 12"/>
</dbReference>
<dbReference type="CDD" id="cd00519">
    <property type="entry name" value="Lipase_3"/>
    <property type="match status" value="1"/>
</dbReference>
<dbReference type="GO" id="GO:0005737">
    <property type="term" value="C:cytoplasm"/>
    <property type="evidence" value="ECO:0007669"/>
    <property type="project" value="UniProtKB-ARBA"/>
</dbReference>
<dbReference type="Gene3D" id="3.40.50.1820">
    <property type="entry name" value="alpha/beta hydrolase"/>
    <property type="match status" value="1"/>
</dbReference>